<dbReference type="EMBL" id="CP163439">
    <property type="protein sequence ID" value="XDQ39809.1"/>
    <property type="molecule type" value="Genomic_DNA"/>
</dbReference>
<dbReference type="RefSeq" id="WP_369174521.1">
    <property type="nucleotide sequence ID" value="NZ_CP163439.1"/>
</dbReference>
<organism evidence="4">
    <name type="scientific">Streptomyces sp. R28</name>
    <dbReference type="NCBI Taxonomy" id="3238628"/>
    <lineage>
        <taxon>Bacteria</taxon>
        <taxon>Bacillati</taxon>
        <taxon>Actinomycetota</taxon>
        <taxon>Actinomycetes</taxon>
        <taxon>Kitasatosporales</taxon>
        <taxon>Streptomycetaceae</taxon>
        <taxon>Streptomyces</taxon>
    </lineage>
</organism>
<dbReference type="Pfam" id="PF20220">
    <property type="entry name" value="ABC_toxin_N"/>
    <property type="match status" value="1"/>
</dbReference>
<feature type="domain" description="ABC toxin N-terminal" evidence="3">
    <location>
        <begin position="292"/>
        <end position="418"/>
    </location>
</feature>
<protein>
    <submittedName>
        <fullName evidence="4">Neuraminidase-like domain-containing protein</fullName>
    </submittedName>
</protein>
<feature type="compositionally biased region" description="Basic and acidic residues" evidence="1">
    <location>
        <begin position="558"/>
        <end position="571"/>
    </location>
</feature>
<evidence type="ECO:0000259" key="3">
    <source>
        <dbReference type="Pfam" id="PF20220"/>
    </source>
</evidence>
<name>A0AB39QBA8_9ACTN</name>
<dbReference type="Pfam" id="PF18413">
    <property type="entry name" value="Neuraminidase"/>
    <property type="match status" value="1"/>
</dbReference>
<accession>A0AB39QBA8</accession>
<evidence type="ECO:0000256" key="1">
    <source>
        <dbReference type="SAM" id="MobiDB-lite"/>
    </source>
</evidence>
<dbReference type="InterPro" id="IPR041079">
    <property type="entry name" value="Neuraminidase-like"/>
</dbReference>
<proteinExistence type="predicted"/>
<gene>
    <name evidence="4" type="ORF">AB5J49_44275</name>
</gene>
<dbReference type="AlphaFoldDB" id="A0AB39QBA8"/>
<sequence>MQAGSDGGHGGEDLDAESVSPAARFARVLTKLNPHLRRTLSEITVKQQLGAAVGLDQASADVLLGAWLRSPSKPLALEDFLTSRFVGSDPSVVITRGGFPEQFTTLILLHRVALVLTRLRITAEQIPWVFDFAASSGWLDLNLLPPRPFPGASPLFARFVRLLDLARLRDRVPGAARTLRAVFTVARDPQATVDTVLDEIGDQTRWDRSDLGTLCGPDLLNLPGPADFRAETGPRALLAAVTLLRRTGVSAERATGWLAPTPTAGAAQTAWQAAKAQHPLADWPSTGGALQDRLRERRRASLVAYLTANPFPDQSGRPFWHDSATLFDYFLLDVEMGACQLTTRIAQAVFSVQLFVQRLRLNLEYVSPNPYGPDLWRDWDWMRSYRLWEANQKIFLYPENYFEPDLRTTKSPFFTELENTLLQKELTSENAVRAVEQYVAQLDKASRMRPCGVYTDVPEGGTESTLHVCAHTVSTPREYYIRSWTKKREWTPWERIDLDIESDTLIPVMWNGRLHLFWPTYTLASDPGEVKMPQGTSPMEQPERYWKVQLNWSRRVNGTEEHERHAQDRRPLLQHRSRTLRHQESVARELLFPALHRPPHR</sequence>
<feature type="domain" description="Neuraminidase-like" evidence="2">
    <location>
        <begin position="450"/>
        <end position="559"/>
    </location>
</feature>
<evidence type="ECO:0000313" key="4">
    <source>
        <dbReference type="EMBL" id="XDQ39809.1"/>
    </source>
</evidence>
<dbReference type="InterPro" id="IPR046839">
    <property type="entry name" value="ABC_toxin_N"/>
</dbReference>
<evidence type="ECO:0000259" key="2">
    <source>
        <dbReference type="Pfam" id="PF18413"/>
    </source>
</evidence>
<feature type="region of interest" description="Disordered" evidence="1">
    <location>
        <begin position="558"/>
        <end position="578"/>
    </location>
</feature>
<reference evidence="4" key="1">
    <citation type="submission" date="2024-07" db="EMBL/GenBank/DDBJ databases">
        <authorList>
            <person name="Yu S.T."/>
        </authorList>
    </citation>
    <scope>NUCLEOTIDE SEQUENCE</scope>
    <source>
        <strain evidence="4">R28</strain>
    </source>
</reference>